<dbReference type="Gene3D" id="2.60.40.10">
    <property type="entry name" value="Immunoglobulins"/>
    <property type="match status" value="1"/>
</dbReference>
<dbReference type="NCBIfam" id="TIGR04183">
    <property type="entry name" value="Por_Secre_tail"/>
    <property type="match status" value="1"/>
</dbReference>
<name>A0A5M6CIK4_9BACT</name>
<dbReference type="Proteomes" id="UP000323632">
    <property type="component" value="Unassembled WGS sequence"/>
</dbReference>
<evidence type="ECO:0000259" key="2">
    <source>
        <dbReference type="Pfam" id="PF18962"/>
    </source>
</evidence>
<dbReference type="Pfam" id="PF18962">
    <property type="entry name" value="Por_Secre_tail"/>
    <property type="match status" value="1"/>
</dbReference>
<dbReference type="Gene3D" id="3.40.30.10">
    <property type="entry name" value="Glutaredoxin"/>
    <property type="match status" value="1"/>
</dbReference>
<feature type="domain" description="Secretion system C-terminal sorting" evidence="2">
    <location>
        <begin position="280"/>
        <end position="357"/>
    </location>
</feature>
<evidence type="ECO:0000256" key="1">
    <source>
        <dbReference type="SAM" id="SignalP"/>
    </source>
</evidence>
<dbReference type="RefSeq" id="WP_150032716.1">
    <property type="nucleotide sequence ID" value="NZ_VWSH01000002.1"/>
</dbReference>
<dbReference type="EMBL" id="VWSH01000002">
    <property type="protein sequence ID" value="KAA5535038.1"/>
    <property type="molecule type" value="Genomic_DNA"/>
</dbReference>
<accession>A0A5M6CIK4</accession>
<feature type="signal peptide" evidence="1">
    <location>
        <begin position="1"/>
        <end position="19"/>
    </location>
</feature>
<dbReference type="InterPro" id="IPR036249">
    <property type="entry name" value="Thioredoxin-like_sf"/>
</dbReference>
<comment type="caution">
    <text evidence="3">The sequence shown here is derived from an EMBL/GenBank/DDBJ whole genome shotgun (WGS) entry which is preliminary data.</text>
</comment>
<gene>
    <name evidence="3" type="ORF">F0919_10595</name>
</gene>
<evidence type="ECO:0000313" key="3">
    <source>
        <dbReference type="EMBL" id="KAA5535038.1"/>
    </source>
</evidence>
<reference evidence="3 4" key="1">
    <citation type="submission" date="2019-09" db="EMBL/GenBank/DDBJ databases">
        <title>Genome sequence and assembly of Taibaiella sp.</title>
        <authorList>
            <person name="Chhetri G."/>
        </authorList>
    </citation>
    <scope>NUCLEOTIDE SEQUENCE [LARGE SCALE GENOMIC DNA]</scope>
    <source>
        <strain evidence="3 4">KVB11</strain>
    </source>
</reference>
<dbReference type="AlphaFoldDB" id="A0A5M6CIK4"/>
<sequence length="359" mass="38931">MKRLLLPVLFLMTGVAVFAQTPQNKKRVVVFDFSDTWCSPCGQFGVAVADTVDNKLQDGDKGYLIGIKGSFEPSSPAWINALGAGTLFDNFGLQGVPTLMVGNYESQATTGNNAGDIADIMNATATFDAKPVVASTAANMTINGNVLTVNAKAKFWEDATGEYYMTAFLAEDNIVAAQASNLANTIHHHVLKGAMATTGAALNPVPWGEQIGSSSITANTEFPKTYTVNIDTVSNKENLEVYILLFKKNGSTYEYINAEKAKKAVTGLNEAMANISQVKLYPNPTNNASYLELNLTRPMQVNINVTDVLGRQVYKVTQSLYIGQNTIAIPSYNFEAGQYNVTITDENQSRFSRKLIVNE</sequence>
<protein>
    <submittedName>
        <fullName evidence="3">Omp28-related outer membrane protein</fullName>
    </submittedName>
</protein>
<dbReference type="InterPro" id="IPR026444">
    <property type="entry name" value="Secre_tail"/>
</dbReference>
<organism evidence="3 4">
    <name type="scientific">Taibaiella lutea</name>
    <dbReference type="NCBI Taxonomy" id="2608001"/>
    <lineage>
        <taxon>Bacteria</taxon>
        <taxon>Pseudomonadati</taxon>
        <taxon>Bacteroidota</taxon>
        <taxon>Chitinophagia</taxon>
        <taxon>Chitinophagales</taxon>
        <taxon>Chitinophagaceae</taxon>
        <taxon>Taibaiella</taxon>
    </lineage>
</organism>
<dbReference type="SUPFAM" id="SSF52833">
    <property type="entry name" value="Thioredoxin-like"/>
    <property type="match status" value="1"/>
</dbReference>
<evidence type="ECO:0000313" key="4">
    <source>
        <dbReference type="Proteomes" id="UP000323632"/>
    </source>
</evidence>
<keyword evidence="1" id="KW-0732">Signal</keyword>
<keyword evidence="4" id="KW-1185">Reference proteome</keyword>
<proteinExistence type="predicted"/>
<feature type="chain" id="PRO_5024275654" evidence="1">
    <location>
        <begin position="20"/>
        <end position="359"/>
    </location>
</feature>
<dbReference type="InterPro" id="IPR013783">
    <property type="entry name" value="Ig-like_fold"/>
</dbReference>